<name>A0AAU0N129_9GAMM</name>
<dbReference type="KEGG" id="mpaf:R5R33_06255"/>
<dbReference type="CDD" id="cd06533">
    <property type="entry name" value="Glyco_transf_WecG_TagA"/>
    <property type="match status" value="1"/>
</dbReference>
<dbReference type="RefSeq" id="WP_318955181.1">
    <property type="nucleotide sequence ID" value="NZ_CP137555.1"/>
</dbReference>
<evidence type="ECO:0000256" key="1">
    <source>
        <dbReference type="ARBA" id="ARBA00022676"/>
    </source>
</evidence>
<evidence type="ECO:0000313" key="3">
    <source>
        <dbReference type="EMBL" id="WOX06729.1"/>
    </source>
</evidence>
<dbReference type="AlphaFoldDB" id="A0AAU0N129"/>
<dbReference type="Pfam" id="PF03808">
    <property type="entry name" value="Glyco_tran_WecG"/>
    <property type="match status" value="1"/>
</dbReference>
<reference evidence="3 4" key="1">
    <citation type="submission" date="2023-10" db="EMBL/GenBank/DDBJ databases">
        <title>Description of Microbulbifer bruguierae sp. nov., isolated from the sediments of mangrove plant Bruguiera sexangula and comparative genomic analyses of the genus Microbulbifer.</title>
        <authorList>
            <person name="Long M."/>
        </authorList>
    </citation>
    <scope>NUCLEOTIDE SEQUENCE [LARGE SCALE GENOMIC DNA]</scope>
    <source>
        <strain evidence="3 4">SPO729</strain>
    </source>
</reference>
<accession>A0AAU0N129</accession>
<evidence type="ECO:0000256" key="2">
    <source>
        <dbReference type="ARBA" id="ARBA00022679"/>
    </source>
</evidence>
<organism evidence="3 4">
    <name type="scientific">Microbulbifer pacificus</name>
    <dbReference type="NCBI Taxonomy" id="407164"/>
    <lineage>
        <taxon>Bacteria</taxon>
        <taxon>Pseudomonadati</taxon>
        <taxon>Pseudomonadota</taxon>
        <taxon>Gammaproteobacteria</taxon>
        <taxon>Cellvibrionales</taxon>
        <taxon>Microbulbiferaceae</taxon>
        <taxon>Microbulbifer</taxon>
    </lineage>
</organism>
<dbReference type="Proteomes" id="UP001302477">
    <property type="component" value="Chromosome"/>
</dbReference>
<protein>
    <submittedName>
        <fullName evidence="3">WecB/TagA/CpsF family glycosyltransferase</fullName>
    </submittedName>
</protein>
<sequence>MHRIELLGVPMDVASMPDTVASIAERIRSGVFTQHVVVNVAKLIHMQRDAELSASVKSCDIINIDGMGVVWGARFLGHDIPERVAGIDLFYSLLHMSSEHEFPVYFLGAREQVVQDAVLKLKSRFPQLNVAGWHHGYFWDEEEAVVEKIRQSGARLLFVAITSPRKENFIHRWRDTLGVDFVMGVGGTFDVVAGKVQRAPLWVQRAGLEWMFRMLQEPGRMWRRYLFTNSAFAWLLLREKLRSRLSRRTPKRAQFQQVSRTSK</sequence>
<dbReference type="NCBIfam" id="TIGR00696">
    <property type="entry name" value="wecG_tagA_cpsF"/>
    <property type="match status" value="1"/>
</dbReference>
<dbReference type="PANTHER" id="PTHR34136">
    <property type="match status" value="1"/>
</dbReference>
<dbReference type="PANTHER" id="PTHR34136:SF1">
    <property type="entry name" value="UDP-N-ACETYL-D-MANNOSAMINURONIC ACID TRANSFERASE"/>
    <property type="match status" value="1"/>
</dbReference>
<proteinExistence type="predicted"/>
<dbReference type="InterPro" id="IPR004629">
    <property type="entry name" value="WecG_TagA_CpsF"/>
</dbReference>
<keyword evidence="4" id="KW-1185">Reference proteome</keyword>
<keyword evidence="1" id="KW-0328">Glycosyltransferase</keyword>
<dbReference type="EMBL" id="CP137555">
    <property type="protein sequence ID" value="WOX06729.1"/>
    <property type="molecule type" value="Genomic_DNA"/>
</dbReference>
<keyword evidence="2" id="KW-0808">Transferase</keyword>
<dbReference type="GO" id="GO:0016758">
    <property type="term" value="F:hexosyltransferase activity"/>
    <property type="evidence" value="ECO:0007669"/>
    <property type="project" value="TreeGrafter"/>
</dbReference>
<gene>
    <name evidence="3" type="ORF">R5R33_06255</name>
</gene>
<evidence type="ECO:0000313" key="4">
    <source>
        <dbReference type="Proteomes" id="UP001302477"/>
    </source>
</evidence>